<evidence type="ECO:0000313" key="1">
    <source>
        <dbReference type="EMBL" id="PAX55228.1"/>
    </source>
</evidence>
<dbReference type="RefSeq" id="WP_095721774.1">
    <property type="nucleotide sequence ID" value="NZ_NTFS01000099.1"/>
</dbReference>
<dbReference type="Pfam" id="PF11320">
    <property type="entry name" value="DUF3122"/>
    <property type="match status" value="1"/>
</dbReference>
<dbReference type="OrthoDB" id="463245at2"/>
<comment type="caution">
    <text evidence="1">The sequence shown here is derived from an EMBL/GenBank/DDBJ whole genome shotgun (WGS) entry which is preliminary data.</text>
</comment>
<dbReference type="Proteomes" id="UP000218238">
    <property type="component" value="Unassembled WGS sequence"/>
</dbReference>
<proteinExistence type="predicted"/>
<sequence>MWCKIRQSFSWLLLLGALVLLILLSLGTFNPTPATATISTIEEAPGQILSQSRHQLRDDKGNAWQVVLFKRVKGDVFPSINLRLVAFPGTANFAHPQSLQIITKNGNIFDAKDVFAEQAPSENVGEYNVNNILEKLPNAAAINLYLVMKDNQAIEFKIPAEVILEWQTIAHNE</sequence>
<name>A0A2A2TJG3_9CYAN</name>
<dbReference type="InterPro" id="IPR021469">
    <property type="entry name" value="DUF3122"/>
</dbReference>
<dbReference type="EMBL" id="NTFS01000099">
    <property type="protein sequence ID" value="PAX55228.1"/>
    <property type="molecule type" value="Genomic_DNA"/>
</dbReference>
<gene>
    <name evidence="1" type="ORF">CK510_11175</name>
</gene>
<evidence type="ECO:0000313" key="2">
    <source>
        <dbReference type="Proteomes" id="UP000218238"/>
    </source>
</evidence>
<keyword evidence="2" id="KW-1185">Reference proteome</keyword>
<accession>A0A2A2TJG3</accession>
<organism evidence="1 2">
    <name type="scientific">Brunnivagina elsteri CCALA 953</name>
    <dbReference type="NCBI Taxonomy" id="987040"/>
    <lineage>
        <taxon>Bacteria</taxon>
        <taxon>Bacillati</taxon>
        <taxon>Cyanobacteriota</taxon>
        <taxon>Cyanophyceae</taxon>
        <taxon>Nostocales</taxon>
        <taxon>Calotrichaceae</taxon>
        <taxon>Brunnivagina</taxon>
    </lineage>
</organism>
<reference evidence="1 2" key="1">
    <citation type="submission" date="2017-08" db="EMBL/GenBank/DDBJ databases">
        <title>Draft genome sequence of filamentous cyanobacterium Calothrix elsteri CCALA 953.</title>
        <authorList>
            <person name="Gagunashvili A.N."/>
            <person name="Elster J."/>
            <person name="Andresson O.S."/>
        </authorList>
    </citation>
    <scope>NUCLEOTIDE SEQUENCE [LARGE SCALE GENOMIC DNA]</scope>
    <source>
        <strain evidence="1 2">CCALA 953</strain>
    </source>
</reference>
<evidence type="ECO:0008006" key="3">
    <source>
        <dbReference type="Google" id="ProtNLM"/>
    </source>
</evidence>
<dbReference type="AlphaFoldDB" id="A0A2A2TJG3"/>
<protein>
    <recommendedName>
        <fullName evidence="3">DUF3122 domain-containing protein</fullName>
    </recommendedName>
</protein>